<evidence type="ECO:0000313" key="1">
    <source>
        <dbReference type="EMBL" id="CAG8830729.1"/>
    </source>
</evidence>
<feature type="non-terminal residue" evidence="1">
    <location>
        <position position="1"/>
    </location>
</feature>
<protein>
    <submittedName>
        <fullName evidence="1">9541_t:CDS:1</fullName>
    </submittedName>
</protein>
<keyword evidence="2" id="KW-1185">Reference proteome</keyword>
<proteinExistence type="predicted"/>
<evidence type="ECO:0000313" key="2">
    <source>
        <dbReference type="Proteomes" id="UP000789920"/>
    </source>
</evidence>
<dbReference type="EMBL" id="CAJVQC010099792">
    <property type="protein sequence ID" value="CAG8830729.1"/>
    <property type="molecule type" value="Genomic_DNA"/>
</dbReference>
<name>A0ACA9S9J9_9GLOM</name>
<comment type="caution">
    <text evidence="1">The sequence shown here is derived from an EMBL/GenBank/DDBJ whole genome shotgun (WGS) entry which is preliminary data.</text>
</comment>
<sequence>SNNSNNQIIAQLVLNTAENVNVDKSSEDNQSDSENNIHPKDVTTDEVANEGSTRSNNSSEEM</sequence>
<gene>
    <name evidence="1" type="ORF">RPERSI_LOCUS27896</name>
</gene>
<feature type="non-terminal residue" evidence="1">
    <location>
        <position position="62"/>
    </location>
</feature>
<organism evidence="1 2">
    <name type="scientific">Racocetra persica</name>
    <dbReference type="NCBI Taxonomy" id="160502"/>
    <lineage>
        <taxon>Eukaryota</taxon>
        <taxon>Fungi</taxon>
        <taxon>Fungi incertae sedis</taxon>
        <taxon>Mucoromycota</taxon>
        <taxon>Glomeromycotina</taxon>
        <taxon>Glomeromycetes</taxon>
        <taxon>Diversisporales</taxon>
        <taxon>Gigasporaceae</taxon>
        <taxon>Racocetra</taxon>
    </lineage>
</organism>
<dbReference type="Proteomes" id="UP000789920">
    <property type="component" value="Unassembled WGS sequence"/>
</dbReference>
<accession>A0ACA9S9J9</accession>
<reference evidence="1" key="1">
    <citation type="submission" date="2021-06" db="EMBL/GenBank/DDBJ databases">
        <authorList>
            <person name="Kallberg Y."/>
            <person name="Tangrot J."/>
            <person name="Rosling A."/>
        </authorList>
    </citation>
    <scope>NUCLEOTIDE SEQUENCE</scope>
    <source>
        <strain evidence="1">MA461A</strain>
    </source>
</reference>